<keyword evidence="3" id="KW-1185">Reference proteome</keyword>
<gene>
    <name evidence="2" type="ORF">AYBTSS11_LOCUS17053</name>
</gene>
<proteinExistence type="predicted"/>
<feature type="region of interest" description="Disordered" evidence="1">
    <location>
        <begin position="42"/>
        <end position="80"/>
    </location>
</feature>
<dbReference type="EMBL" id="OY731402">
    <property type="protein sequence ID" value="CAJ1957163.1"/>
    <property type="molecule type" value="Genomic_DNA"/>
</dbReference>
<accession>A0AA86SSU0</accession>
<evidence type="ECO:0000256" key="1">
    <source>
        <dbReference type="SAM" id="MobiDB-lite"/>
    </source>
</evidence>
<evidence type="ECO:0000313" key="3">
    <source>
        <dbReference type="Proteomes" id="UP001189624"/>
    </source>
</evidence>
<dbReference type="Gramene" id="rna-AYBTSS11_LOCUS17053">
    <property type="protein sequence ID" value="CAJ1957163.1"/>
    <property type="gene ID" value="gene-AYBTSS11_LOCUS17053"/>
</dbReference>
<dbReference type="Proteomes" id="UP001189624">
    <property type="component" value="Chromosome 5"/>
</dbReference>
<sequence>MEVADEKRKKKVEEIMNEYEEVSVDLYFVRVKSHQFAACHHKMHPRGYESPGDESSSNSSRKMRGPPNVTIATVVSQPAS</sequence>
<name>A0AA86SSU0_9FABA</name>
<evidence type="ECO:0000313" key="2">
    <source>
        <dbReference type="EMBL" id="CAJ1957163.1"/>
    </source>
</evidence>
<dbReference type="AlphaFoldDB" id="A0AA86SSU0"/>
<reference evidence="2" key="1">
    <citation type="submission" date="2023-10" db="EMBL/GenBank/DDBJ databases">
        <authorList>
            <person name="Domelevo Entfellner J.-B."/>
        </authorList>
    </citation>
    <scope>NUCLEOTIDE SEQUENCE</scope>
</reference>
<feature type="compositionally biased region" description="Polar residues" evidence="1">
    <location>
        <begin position="70"/>
        <end position="80"/>
    </location>
</feature>
<protein>
    <submittedName>
        <fullName evidence="2">Uncharacterized protein</fullName>
    </submittedName>
</protein>
<organism evidence="2 3">
    <name type="scientific">Sphenostylis stenocarpa</name>
    <dbReference type="NCBI Taxonomy" id="92480"/>
    <lineage>
        <taxon>Eukaryota</taxon>
        <taxon>Viridiplantae</taxon>
        <taxon>Streptophyta</taxon>
        <taxon>Embryophyta</taxon>
        <taxon>Tracheophyta</taxon>
        <taxon>Spermatophyta</taxon>
        <taxon>Magnoliopsida</taxon>
        <taxon>eudicotyledons</taxon>
        <taxon>Gunneridae</taxon>
        <taxon>Pentapetalae</taxon>
        <taxon>rosids</taxon>
        <taxon>fabids</taxon>
        <taxon>Fabales</taxon>
        <taxon>Fabaceae</taxon>
        <taxon>Papilionoideae</taxon>
        <taxon>50 kb inversion clade</taxon>
        <taxon>NPAAA clade</taxon>
        <taxon>indigoferoid/millettioid clade</taxon>
        <taxon>Phaseoleae</taxon>
        <taxon>Sphenostylis</taxon>
    </lineage>
</organism>